<keyword evidence="2" id="KW-1185">Reference proteome</keyword>
<dbReference type="GO" id="GO:0016301">
    <property type="term" value="F:kinase activity"/>
    <property type="evidence" value="ECO:0007669"/>
    <property type="project" value="UniProtKB-KW"/>
</dbReference>
<reference evidence="1" key="1">
    <citation type="journal article" date="2013" name="Nature">
        <title>The genomes of four tapeworm species reveal adaptations to parasitism.</title>
        <authorList>
            <person name="Tsai I.J."/>
            <person name="Zarowiecki M."/>
            <person name="Holroyd N."/>
            <person name="Garciarrubio A."/>
            <person name="Sanchez-Flores A."/>
            <person name="Brooks K.L."/>
            <person name="Tracey A."/>
            <person name="Bobes R.J."/>
            <person name="Fragoso G."/>
            <person name="Sciutto E."/>
            <person name="Aslett M."/>
            <person name="Beasley H."/>
            <person name="Bennett H.M."/>
            <person name="Cai J."/>
            <person name="Camicia F."/>
            <person name="Clark R."/>
            <person name="Cucher M."/>
            <person name="De Silva N."/>
            <person name="Day T.A."/>
            <person name="Deplazes P."/>
            <person name="Estrada K."/>
            <person name="Fernandez C."/>
            <person name="Holland P.W."/>
            <person name="Hou J."/>
            <person name="Hu S."/>
            <person name="Huckvale T."/>
            <person name="Hung S.S."/>
            <person name="Kamenetzky L."/>
            <person name="Keane J.A."/>
            <person name="Kiss F."/>
            <person name="Koziol U."/>
            <person name="Lambert O."/>
            <person name="Liu K."/>
            <person name="Luo X."/>
            <person name="Luo Y."/>
            <person name="Macchiaroli N."/>
            <person name="Nichol S."/>
            <person name="Paps J."/>
            <person name="Parkinson J."/>
            <person name="Pouchkina-Stantcheva N."/>
            <person name="Riddiford N."/>
            <person name="Rosenzvit M."/>
            <person name="Salinas G."/>
            <person name="Wasmuth J.D."/>
            <person name="Zamanian M."/>
            <person name="Zheng Y."/>
            <person name="Cai X."/>
            <person name="Soberon X."/>
            <person name="Olson P.D."/>
            <person name="Laclette J.P."/>
            <person name="Brehm K."/>
            <person name="Berriman M."/>
            <person name="Garciarrubio A."/>
            <person name="Bobes R.J."/>
            <person name="Fragoso G."/>
            <person name="Sanchez-Flores A."/>
            <person name="Estrada K."/>
            <person name="Cevallos M.A."/>
            <person name="Morett E."/>
            <person name="Gonzalez V."/>
            <person name="Portillo T."/>
            <person name="Ochoa-Leyva A."/>
            <person name="Jose M.V."/>
            <person name="Sciutto E."/>
            <person name="Landa A."/>
            <person name="Jimenez L."/>
            <person name="Valdes V."/>
            <person name="Carrero J.C."/>
            <person name="Larralde C."/>
            <person name="Morales-Montor J."/>
            <person name="Limon-Lason J."/>
            <person name="Soberon X."/>
            <person name="Laclette J.P."/>
        </authorList>
    </citation>
    <scope>NUCLEOTIDE SEQUENCE [LARGE SCALE GENOMIC DNA]</scope>
</reference>
<dbReference type="Proteomes" id="UP000017246">
    <property type="component" value="Unassembled WGS sequence"/>
</dbReference>
<dbReference type="EMBL" id="LN902841">
    <property type="protein sequence ID" value="CUT98585.1"/>
    <property type="molecule type" value="Genomic_DNA"/>
</dbReference>
<name>A0A0S4MK06_ECHMU</name>
<sequence>MRLLQTYLPWSRVKSDSLNWVEALFVLTNKFYLFPIYRNSTASIGCRRRSIKAARFVNQVLCDPLKYIRLAYGFPNFTL</sequence>
<evidence type="ECO:0000313" key="2">
    <source>
        <dbReference type="Proteomes" id="UP000017246"/>
    </source>
</evidence>
<organism evidence="1 2">
    <name type="scientific">Echinococcus multilocularis</name>
    <name type="common">Fox tapeworm</name>
    <dbReference type="NCBI Taxonomy" id="6211"/>
    <lineage>
        <taxon>Eukaryota</taxon>
        <taxon>Metazoa</taxon>
        <taxon>Spiralia</taxon>
        <taxon>Lophotrochozoa</taxon>
        <taxon>Platyhelminthes</taxon>
        <taxon>Cestoda</taxon>
        <taxon>Eucestoda</taxon>
        <taxon>Cyclophyllidea</taxon>
        <taxon>Taeniidae</taxon>
        <taxon>Echinococcus</taxon>
    </lineage>
</organism>
<reference evidence="1" key="2">
    <citation type="submission" date="2015-11" db="EMBL/GenBank/DDBJ databases">
        <authorList>
            <person name="Zhang Y."/>
            <person name="Guo Z."/>
        </authorList>
    </citation>
    <scope>NUCLEOTIDE SEQUENCE</scope>
</reference>
<protein>
    <submittedName>
        <fullName evidence="1">Stress-activated map kinase-interacting protein 1</fullName>
    </submittedName>
</protein>
<proteinExistence type="predicted"/>
<accession>A0A0S4MK06</accession>
<keyword evidence="1" id="KW-0808">Transferase</keyword>
<evidence type="ECO:0000313" key="1">
    <source>
        <dbReference type="EMBL" id="CUT98585.1"/>
    </source>
</evidence>
<dbReference type="AlphaFoldDB" id="A0A0S4MK06"/>
<keyword evidence="1" id="KW-0418">Kinase</keyword>